<dbReference type="GeneID" id="39868522"/>
<dbReference type="OMA" id="PSPINHF"/>
<keyword evidence="2" id="KW-0812">Transmembrane</keyword>
<sequence length="372" mass="45000">MIKIVKRQIYYSCEKKKYYTNRLYKKVCSNCLSLNINNINRCVYCDSTLNDNDIRLIKNNIFTDIINVRKEWKYLDGKGVKNYFYTPLLNNVEIDDKYVHLKNGLINNCDKLYIYYNCYDYIILNNPYSNSCINLIILFKGIMYDVKNLKRKNINCLLHMYNYVYFIIDVFLYFLVISKGKYVHYKYMYSKSACVDTDYNEEVVEILFELNKIIKQKKKNIITRSVNNEKKQLENVNEKNIIERLNENYENIYKDLMRNTDNKSVLNKFFKKLEDVNIKNKIKVLKKYFYVGCYYPSPINHFSLQVLFPPFSNYNFFAFPFYFPIQKILHDLYVYGHVKNYNHSEIIRNIYDNKLIKDIKESDSCCKRILQF</sequence>
<evidence type="ECO:0000313" key="4">
    <source>
        <dbReference type="EMBL" id="SCN12410.1"/>
    </source>
</evidence>
<keyword evidence="6" id="KW-1185">Reference proteome</keyword>
<protein>
    <submittedName>
        <fullName evidence="3">Uncharacterized protein</fullName>
    </submittedName>
</protein>
<proteinExistence type="predicted"/>
<feature type="coiled-coil region" evidence="1">
    <location>
        <begin position="219"/>
        <end position="262"/>
    </location>
</feature>
<dbReference type="VEuPathDB" id="PlasmoDB:PmUG01_08054000"/>
<name>A0A1A8WI57_PLAMA</name>
<reference evidence="5" key="1">
    <citation type="submission" date="2016-05" db="EMBL/GenBank/DDBJ databases">
        <authorList>
            <person name="Naeem Raeece"/>
        </authorList>
    </citation>
    <scope>NUCLEOTIDE SEQUENCE [LARGE SCALE GENOMIC DNA]</scope>
</reference>
<evidence type="ECO:0000256" key="1">
    <source>
        <dbReference type="SAM" id="Coils"/>
    </source>
</evidence>
<dbReference type="EMBL" id="LT594629">
    <property type="protein sequence ID" value="SCN12410.1"/>
    <property type="molecule type" value="Genomic_DNA"/>
</dbReference>
<dbReference type="Proteomes" id="UP000219813">
    <property type="component" value="Chromosome 8"/>
</dbReference>
<evidence type="ECO:0000313" key="5">
    <source>
        <dbReference type="Proteomes" id="UP000078597"/>
    </source>
</evidence>
<keyword evidence="2" id="KW-1133">Transmembrane helix</keyword>
<gene>
    <name evidence="4" type="primary">PmUG01_08054000</name>
    <name evidence="3" type="ORF">PMALA_036680</name>
    <name evidence="4" type="ORF">PMUG01_08054000</name>
</gene>
<evidence type="ECO:0000313" key="3">
    <source>
        <dbReference type="EMBL" id="SBS92614.1"/>
    </source>
</evidence>
<dbReference type="AlphaFoldDB" id="A0A1A8WI57"/>
<dbReference type="EMBL" id="FLQW01002188">
    <property type="protein sequence ID" value="SBS92614.1"/>
    <property type="molecule type" value="Genomic_DNA"/>
</dbReference>
<reference evidence="3" key="2">
    <citation type="submission" date="2016-05" db="EMBL/GenBank/DDBJ databases">
        <authorList>
            <person name="Lavstsen T."/>
            <person name="Jespersen J.S."/>
        </authorList>
    </citation>
    <scope>NUCLEOTIDE SEQUENCE [LARGE SCALE GENOMIC DNA]</scope>
</reference>
<dbReference type="OrthoDB" id="365006at2759"/>
<reference evidence="4 6" key="3">
    <citation type="submission" date="2016-06" db="EMBL/GenBank/DDBJ databases">
        <authorList>
            <consortium name="Pathogen Informatics"/>
        </authorList>
    </citation>
    <scope>NUCLEOTIDE SEQUENCE [LARGE SCALE GENOMIC DNA]</scope>
</reference>
<dbReference type="KEGG" id="pmal:PMUG01_08054000"/>
<evidence type="ECO:0000313" key="6">
    <source>
        <dbReference type="Proteomes" id="UP000219813"/>
    </source>
</evidence>
<keyword evidence="1" id="KW-0175">Coiled coil</keyword>
<keyword evidence="2" id="KW-0472">Membrane</keyword>
<feature type="transmembrane region" description="Helical" evidence="2">
    <location>
        <begin position="160"/>
        <end position="178"/>
    </location>
</feature>
<evidence type="ECO:0000256" key="2">
    <source>
        <dbReference type="SAM" id="Phobius"/>
    </source>
</evidence>
<dbReference type="Proteomes" id="UP000078597">
    <property type="component" value="Unassembled WGS sequence"/>
</dbReference>
<organism evidence="3 5">
    <name type="scientific">Plasmodium malariae</name>
    <dbReference type="NCBI Taxonomy" id="5858"/>
    <lineage>
        <taxon>Eukaryota</taxon>
        <taxon>Sar</taxon>
        <taxon>Alveolata</taxon>
        <taxon>Apicomplexa</taxon>
        <taxon>Aconoidasida</taxon>
        <taxon>Haemosporida</taxon>
        <taxon>Plasmodiidae</taxon>
        <taxon>Plasmodium</taxon>
        <taxon>Plasmodium (Plasmodium)</taxon>
    </lineage>
</organism>
<accession>A0A1A8WI57</accession>
<dbReference type="RefSeq" id="XP_028861381.1">
    <property type="nucleotide sequence ID" value="XM_029004720.1"/>
</dbReference>